<dbReference type="Gene3D" id="3.40.50.2300">
    <property type="match status" value="1"/>
</dbReference>
<evidence type="ECO:0000256" key="1">
    <source>
        <dbReference type="ARBA" id="ARBA00022553"/>
    </source>
</evidence>
<dbReference type="InterPro" id="IPR001789">
    <property type="entry name" value="Sig_transdc_resp-reg_receiver"/>
</dbReference>
<accession>A0A8J3Y056</accession>
<protein>
    <submittedName>
        <fullName evidence="4">Response regulator</fullName>
    </submittedName>
</protein>
<dbReference type="RefSeq" id="WP_203948503.1">
    <property type="nucleotide sequence ID" value="NZ_BOOR01000064.1"/>
</dbReference>
<gene>
    <name evidence="4" type="ORF">Pth03_67920</name>
</gene>
<dbReference type="SMART" id="SM00448">
    <property type="entry name" value="REC"/>
    <property type="match status" value="1"/>
</dbReference>
<dbReference type="InterPro" id="IPR011006">
    <property type="entry name" value="CheY-like_superfamily"/>
</dbReference>
<keyword evidence="1 2" id="KW-0597">Phosphoprotein</keyword>
<feature type="domain" description="Response regulatory" evidence="3">
    <location>
        <begin position="4"/>
        <end position="121"/>
    </location>
</feature>
<organism evidence="4 5">
    <name type="scientific">Planotetraspora thailandica</name>
    <dbReference type="NCBI Taxonomy" id="487172"/>
    <lineage>
        <taxon>Bacteria</taxon>
        <taxon>Bacillati</taxon>
        <taxon>Actinomycetota</taxon>
        <taxon>Actinomycetes</taxon>
        <taxon>Streptosporangiales</taxon>
        <taxon>Streptosporangiaceae</taxon>
        <taxon>Planotetraspora</taxon>
    </lineage>
</organism>
<comment type="caution">
    <text evidence="4">The sequence shown here is derived from an EMBL/GenBank/DDBJ whole genome shotgun (WGS) entry which is preliminary data.</text>
</comment>
<keyword evidence="5" id="KW-1185">Reference proteome</keyword>
<name>A0A8J3Y056_9ACTN</name>
<dbReference type="GO" id="GO:0000160">
    <property type="term" value="P:phosphorelay signal transduction system"/>
    <property type="evidence" value="ECO:0007669"/>
    <property type="project" value="InterPro"/>
</dbReference>
<evidence type="ECO:0000313" key="4">
    <source>
        <dbReference type="EMBL" id="GII58403.1"/>
    </source>
</evidence>
<evidence type="ECO:0000256" key="2">
    <source>
        <dbReference type="PROSITE-ProRule" id="PRU00169"/>
    </source>
</evidence>
<sequence length="132" mass="13670">MALRCLVVDDNDYFLMIACDVLTHDGIEVVGVASTCAEAIRRAGELRPDVALIDIGLGDESGLDLVRELSATGRTDHPSIIMTSAYAEGDLAEMIADSPALGFLPKSRLSGQAISAIVGSAHSDGQPSCGAP</sequence>
<dbReference type="EMBL" id="BOOR01000064">
    <property type="protein sequence ID" value="GII58403.1"/>
    <property type="molecule type" value="Genomic_DNA"/>
</dbReference>
<evidence type="ECO:0000313" key="5">
    <source>
        <dbReference type="Proteomes" id="UP000605992"/>
    </source>
</evidence>
<dbReference type="PANTHER" id="PTHR44591:SF3">
    <property type="entry name" value="RESPONSE REGULATORY DOMAIN-CONTAINING PROTEIN"/>
    <property type="match status" value="1"/>
</dbReference>
<dbReference type="CDD" id="cd00156">
    <property type="entry name" value="REC"/>
    <property type="match status" value="1"/>
</dbReference>
<proteinExistence type="predicted"/>
<dbReference type="InterPro" id="IPR050595">
    <property type="entry name" value="Bact_response_regulator"/>
</dbReference>
<dbReference type="Proteomes" id="UP000605992">
    <property type="component" value="Unassembled WGS sequence"/>
</dbReference>
<dbReference type="PANTHER" id="PTHR44591">
    <property type="entry name" value="STRESS RESPONSE REGULATOR PROTEIN 1"/>
    <property type="match status" value="1"/>
</dbReference>
<evidence type="ECO:0000259" key="3">
    <source>
        <dbReference type="PROSITE" id="PS50110"/>
    </source>
</evidence>
<dbReference type="SUPFAM" id="SSF52172">
    <property type="entry name" value="CheY-like"/>
    <property type="match status" value="1"/>
</dbReference>
<feature type="modified residue" description="4-aspartylphosphate" evidence="2">
    <location>
        <position position="54"/>
    </location>
</feature>
<dbReference type="Pfam" id="PF00072">
    <property type="entry name" value="Response_reg"/>
    <property type="match status" value="1"/>
</dbReference>
<dbReference type="AlphaFoldDB" id="A0A8J3Y056"/>
<reference evidence="4" key="1">
    <citation type="submission" date="2021-01" db="EMBL/GenBank/DDBJ databases">
        <title>Whole genome shotgun sequence of Planotetraspora thailandica NBRC 104271.</title>
        <authorList>
            <person name="Komaki H."/>
            <person name="Tamura T."/>
        </authorList>
    </citation>
    <scope>NUCLEOTIDE SEQUENCE</scope>
    <source>
        <strain evidence="4">NBRC 104271</strain>
    </source>
</reference>
<dbReference type="PROSITE" id="PS50110">
    <property type="entry name" value="RESPONSE_REGULATORY"/>
    <property type="match status" value="1"/>
</dbReference>